<dbReference type="AlphaFoldDB" id="A0A8J2MWL1"/>
<dbReference type="Proteomes" id="UP000786811">
    <property type="component" value="Unassembled WGS sequence"/>
</dbReference>
<sequence length="168" mass="19279">MLRHVARGPFRTSRATIPAFSIRSRILCSIPFALTLYTLLSSLFSFHLPPTPIGESNSPTLLLHSAIKCSLNWLTIKSKRSYNLACFFYKLINSGEPKLLRDLFIDESPDIRRSDRLATKYNNNSFTVTAIRLWRDLPADIINALSLETFKIKAFEFLKHLELEKQTC</sequence>
<evidence type="ECO:0000313" key="2">
    <source>
        <dbReference type="Proteomes" id="UP000786811"/>
    </source>
</evidence>
<protein>
    <submittedName>
        <fullName evidence="1">Uncharacterized protein</fullName>
    </submittedName>
</protein>
<gene>
    <name evidence="1" type="ORF">HICCMSTLAB_LOCUS10570</name>
</gene>
<accession>A0A8J2MWL1</accession>
<comment type="caution">
    <text evidence="1">The sequence shown here is derived from an EMBL/GenBank/DDBJ whole genome shotgun (WGS) entry which is preliminary data.</text>
</comment>
<evidence type="ECO:0000313" key="1">
    <source>
        <dbReference type="EMBL" id="CAG5101668.1"/>
    </source>
</evidence>
<reference evidence="1" key="1">
    <citation type="submission" date="2021-04" db="EMBL/GenBank/DDBJ databases">
        <authorList>
            <person name="Chebbi M.A.C M."/>
        </authorList>
    </citation>
    <scope>NUCLEOTIDE SEQUENCE</scope>
</reference>
<dbReference type="OrthoDB" id="7694116at2759"/>
<organism evidence="1 2">
    <name type="scientific">Cotesia congregata</name>
    <name type="common">Parasitoid wasp</name>
    <name type="synonym">Apanteles congregatus</name>
    <dbReference type="NCBI Taxonomy" id="51543"/>
    <lineage>
        <taxon>Eukaryota</taxon>
        <taxon>Metazoa</taxon>
        <taxon>Ecdysozoa</taxon>
        <taxon>Arthropoda</taxon>
        <taxon>Hexapoda</taxon>
        <taxon>Insecta</taxon>
        <taxon>Pterygota</taxon>
        <taxon>Neoptera</taxon>
        <taxon>Endopterygota</taxon>
        <taxon>Hymenoptera</taxon>
        <taxon>Apocrita</taxon>
        <taxon>Ichneumonoidea</taxon>
        <taxon>Braconidae</taxon>
        <taxon>Microgastrinae</taxon>
        <taxon>Cotesia</taxon>
    </lineage>
</organism>
<name>A0A8J2MWL1_COTCN</name>
<dbReference type="EMBL" id="CAJNRD030001123">
    <property type="protein sequence ID" value="CAG5101668.1"/>
    <property type="molecule type" value="Genomic_DNA"/>
</dbReference>
<proteinExistence type="predicted"/>
<keyword evidence="2" id="KW-1185">Reference proteome</keyword>